<feature type="compositionally biased region" description="Basic and acidic residues" evidence="6">
    <location>
        <begin position="59"/>
        <end position="75"/>
    </location>
</feature>
<dbReference type="Pfam" id="PF03953">
    <property type="entry name" value="Tubulin_C"/>
    <property type="match status" value="1"/>
</dbReference>
<sequence>MSTKEIEEQLLNVQNKNSSYFVEWIPNIVKSSVCDIPPISLKIASTLVGNSTSIQEMFRRADQNGIPSDRERDADPLDSDTEDNGKLGKNLELKCTVFVERFAHDHDNDPRDSYGF</sequence>
<gene>
    <name evidence="8" type="ORF">FPE_LOCUS5226</name>
</gene>
<dbReference type="GO" id="GO:0005525">
    <property type="term" value="F:GTP binding"/>
    <property type="evidence" value="ECO:0007669"/>
    <property type="project" value="UniProtKB-KW"/>
</dbReference>
<name>A0AAD2DNF8_9LAMI</name>
<dbReference type="Proteomes" id="UP000834106">
    <property type="component" value="Chromosome 3"/>
</dbReference>
<organism evidence="8 9">
    <name type="scientific">Fraxinus pennsylvanica</name>
    <dbReference type="NCBI Taxonomy" id="56036"/>
    <lineage>
        <taxon>Eukaryota</taxon>
        <taxon>Viridiplantae</taxon>
        <taxon>Streptophyta</taxon>
        <taxon>Embryophyta</taxon>
        <taxon>Tracheophyta</taxon>
        <taxon>Spermatophyta</taxon>
        <taxon>Magnoliopsida</taxon>
        <taxon>eudicotyledons</taxon>
        <taxon>Gunneridae</taxon>
        <taxon>Pentapetalae</taxon>
        <taxon>asterids</taxon>
        <taxon>lamiids</taxon>
        <taxon>Lamiales</taxon>
        <taxon>Oleaceae</taxon>
        <taxon>Oleeae</taxon>
        <taxon>Fraxinus</taxon>
    </lineage>
</organism>
<dbReference type="EMBL" id="OU503038">
    <property type="protein sequence ID" value="CAI9757796.1"/>
    <property type="molecule type" value="Genomic_DNA"/>
</dbReference>
<dbReference type="Gene3D" id="3.30.1330.20">
    <property type="entry name" value="Tubulin/FtsZ, C-terminal domain"/>
    <property type="match status" value="1"/>
</dbReference>
<dbReference type="InterPro" id="IPR018316">
    <property type="entry name" value="Tubulin/FtsZ_2-layer-sand-dom"/>
</dbReference>
<protein>
    <recommendedName>
        <fullName evidence="7">Tubulin/FtsZ 2-layer sandwich domain-containing protein</fullName>
    </recommendedName>
</protein>
<keyword evidence="9" id="KW-1185">Reference proteome</keyword>
<comment type="similarity">
    <text evidence="1">Belongs to the tubulin family.</text>
</comment>
<keyword evidence="4" id="KW-0342">GTP-binding</keyword>
<dbReference type="GO" id="GO:0003924">
    <property type="term" value="F:GTPase activity"/>
    <property type="evidence" value="ECO:0007669"/>
    <property type="project" value="InterPro"/>
</dbReference>
<dbReference type="InterPro" id="IPR002453">
    <property type="entry name" value="Beta_tubulin"/>
</dbReference>
<feature type="domain" description="Tubulin/FtsZ 2-layer sandwich" evidence="7">
    <location>
        <begin position="2"/>
        <end position="62"/>
    </location>
</feature>
<evidence type="ECO:0000259" key="7">
    <source>
        <dbReference type="Pfam" id="PF03953"/>
    </source>
</evidence>
<dbReference type="GO" id="GO:0007017">
    <property type="term" value="P:microtubule-based process"/>
    <property type="evidence" value="ECO:0007669"/>
    <property type="project" value="InterPro"/>
</dbReference>
<evidence type="ECO:0000256" key="1">
    <source>
        <dbReference type="ARBA" id="ARBA00009636"/>
    </source>
</evidence>
<comment type="function">
    <text evidence="5">Tubulin is the major constituent of microtubules, a cylinder consisting of laterally associated linear protofilaments composed of alpha- and beta-tubulin heterodimers. Microtubules grow by the addition of GTP-tubulin dimers to the microtubule end, where a stabilizing cap forms. Below the cap, tubulin dimers are in GDP-bound state, owing to GTPase activity of alpha-tubulin.</text>
</comment>
<dbReference type="PANTHER" id="PTHR36527">
    <property type="entry name" value="OS01G0282866 PROTEIN"/>
    <property type="match status" value="1"/>
</dbReference>
<evidence type="ECO:0000313" key="9">
    <source>
        <dbReference type="Proteomes" id="UP000834106"/>
    </source>
</evidence>
<dbReference type="InterPro" id="IPR008280">
    <property type="entry name" value="Tub_FtsZ_C"/>
</dbReference>
<feature type="region of interest" description="Disordered" evidence="6">
    <location>
        <begin position="59"/>
        <end position="87"/>
    </location>
</feature>
<keyword evidence="2" id="KW-0493">Microtubule</keyword>
<accession>A0AAD2DNF8</accession>
<dbReference type="GO" id="GO:0005874">
    <property type="term" value="C:microtubule"/>
    <property type="evidence" value="ECO:0007669"/>
    <property type="project" value="UniProtKB-KW"/>
</dbReference>
<dbReference type="GO" id="GO:0005200">
    <property type="term" value="F:structural constituent of cytoskeleton"/>
    <property type="evidence" value="ECO:0007669"/>
    <property type="project" value="InterPro"/>
</dbReference>
<dbReference type="SUPFAM" id="SSF55307">
    <property type="entry name" value="Tubulin C-terminal domain-like"/>
    <property type="match status" value="1"/>
</dbReference>
<reference evidence="8" key="1">
    <citation type="submission" date="2023-05" db="EMBL/GenBank/DDBJ databases">
        <authorList>
            <person name="Huff M."/>
        </authorList>
    </citation>
    <scope>NUCLEOTIDE SEQUENCE</scope>
</reference>
<evidence type="ECO:0000256" key="2">
    <source>
        <dbReference type="ARBA" id="ARBA00022701"/>
    </source>
</evidence>
<dbReference type="PANTHER" id="PTHR36527:SF3">
    <property type="entry name" value="OS01G0282866 PROTEIN"/>
    <property type="match status" value="1"/>
</dbReference>
<evidence type="ECO:0000256" key="4">
    <source>
        <dbReference type="ARBA" id="ARBA00023134"/>
    </source>
</evidence>
<dbReference type="InterPro" id="IPR037103">
    <property type="entry name" value="Tubulin/FtsZ-like_C"/>
</dbReference>
<dbReference type="PRINTS" id="PR01163">
    <property type="entry name" value="BETATUBULIN"/>
</dbReference>
<evidence type="ECO:0000256" key="3">
    <source>
        <dbReference type="ARBA" id="ARBA00022741"/>
    </source>
</evidence>
<evidence type="ECO:0000313" key="8">
    <source>
        <dbReference type="EMBL" id="CAI9757796.1"/>
    </source>
</evidence>
<keyword evidence="3" id="KW-0547">Nucleotide-binding</keyword>
<evidence type="ECO:0000256" key="5">
    <source>
        <dbReference type="ARBA" id="ARBA00034296"/>
    </source>
</evidence>
<evidence type="ECO:0000256" key="6">
    <source>
        <dbReference type="SAM" id="MobiDB-lite"/>
    </source>
</evidence>
<proteinExistence type="inferred from homology"/>
<dbReference type="AlphaFoldDB" id="A0AAD2DNF8"/>